<dbReference type="GeneID" id="70912521"/>
<dbReference type="Gene3D" id="4.10.410.40">
    <property type="match status" value="1"/>
</dbReference>
<gene>
    <name evidence="2" type="ORF">BA890_06425</name>
</gene>
<name>A0AAN1CVQ3_VIBNA</name>
<evidence type="ECO:0000313" key="2">
    <source>
        <dbReference type="EMBL" id="ANQ12413.1"/>
    </source>
</evidence>
<keyword evidence="3" id="KW-1185">Reference proteome</keyword>
<accession>A0AAN1CVQ3</accession>
<sequence length="166" mass="18186">MAGTLDPTKAVKGAGTTFWRLNDGETIDVVDDYFQNTKWTQLAGVREIQGAELTCEDEEDNYLDDPEADWAKTSPGQKSSGESTITLVWKPGEAGQQQLVTDFENGVIRTYRIMFPNGTPDIYPGYINSLGKAVTIKEKITRTVKIKNVGKPITAEDALIEQAAGV</sequence>
<evidence type="ECO:0000259" key="1">
    <source>
        <dbReference type="Pfam" id="PF16461"/>
    </source>
</evidence>
<dbReference type="Pfam" id="PF16461">
    <property type="entry name" value="Phage_TTP_12"/>
    <property type="match status" value="1"/>
</dbReference>
<organism evidence="2 3">
    <name type="scientific">Vibrio natriegens NBRC 15636 = ATCC 14048 = DSM 759</name>
    <dbReference type="NCBI Taxonomy" id="1219067"/>
    <lineage>
        <taxon>Bacteria</taxon>
        <taxon>Pseudomonadati</taxon>
        <taxon>Pseudomonadota</taxon>
        <taxon>Gammaproteobacteria</taxon>
        <taxon>Vibrionales</taxon>
        <taxon>Vibrionaceae</taxon>
        <taxon>Vibrio</taxon>
    </lineage>
</organism>
<dbReference type="KEGG" id="vna:PN96_06925"/>
<evidence type="ECO:0000313" key="3">
    <source>
        <dbReference type="Proteomes" id="UP000092741"/>
    </source>
</evidence>
<reference evidence="2 3" key="1">
    <citation type="submission" date="2016-07" db="EMBL/GenBank/DDBJ databases">
        <title>Developing Vibrio natriegens as a novel, fast-growing host for biotechnology.</title>
        <authorList>
            <person name="Weinstock M.T."/>
            <person name="Hesek E.D."/>
            <person name="Wilson C.M."/>
            <person name="Gibson D.G."/>
        </authorList>
    </citation>
    <scope>NUCLEOTIDE SEQUENCE [LARGE SCALE GENOMIC DNA]</scope>
    <source>
        <strain evidence="2 3">ATCC 14048</strain>
    </source>
</reference>
<feature type="domain" description="Lambda phage tail tube protein N-terminal" evidence="1">
    <location>
        <begin position="31"/>
        <end position="154"/>
    </location>
</feature>
<dbReference type="RefSeq" id="WP_020333085.1">
    <property type="nucleotide sequence ID" value="NZ_ATFJ01000002.1"/>
</dbReference>
<dbReference type="InterPro" id="IPR032494">
    <property type="entry name" value="Phage_TTP_N"/>
</dbReference>
<dbReference type="Proteomes" id="UP000092741">
    <property type="component" value="Chromosome 1"/>
</dbReference>
<proteinExistence type="predicted"/>
<dbReference type="AlphaFoldDB" id="A0AAN1CVQ3"/>
<dbReference type="EMBL" id="CP016345">
    <property type="protein sequence ID" value="ANQ12413.1"/>
    <property type="molecule type" value="Genomic_DNA"/>
</dbReference>
<protein>
    <submittedName>
        <fullName evidence="2">Phage tail protein</fullName>
    </submittedName>
</protein>